<evidence type="ECO:0000313" key="1">
    <source>
        <dbReference type="EMBL" id="KKK56561.1"/>
    </source>
</evidence>
<dbReference type="EMBL" id="LAZR01064930">
    <property type="protein sequence ID" value="KKK56561.1"/>
    <property type="molecule type" value="Genomic_DNA"/>
</dbReference>
<reference evidence="1" key="1">
    <citation type="journal article" date="2015" name="Nature">
        <title>Complex archaea that bridge the gap between prokaryotes and eukaryotes.</title>
        <authorList>
            <person name="Spang A."/>
            <person name="Saw J.H."/>
            <person name="Jorgensen S.L."/>
            <person name="Zaremba-Niedzwiedzka K."/>
            <person name="Martijn J."/>
            <person name="Lind A.E."/>
            <person name="van Eijk R."/>
            <person name="Schleper C."/>
            <person name="Guy L."/>
            <person name="Ettema T.J."/>
        </authorList>
    </citation>
    <scope>NUCLEOTIDE SEQUENCE</scope>
</reference>
<feature type="non-terminal residue" evidence="1">
    <location>
        <position position="1"/>
    </location>
</feature>
<name>A0A0F8Z8Z8_9ZZZZ</name>
<organism evidence="1">
    <name type="scientific">marine sediment metagenome</name>
    <dbReference type="NCBI Taxonomy" id="412755"/>
    <lineage>
        <taxon>unclassified sequences</taxon>
        <taxon>metagenomes</taxon>
        <taxon>ecological metagenomes</taxon>
    </lineage>
</organism>
<proteinExistence type="predicted"/>
<accession>A0A0F8Z8Z8</accession>
<comment type="caution">
    <text evidence="1">The sequence shown here is derived from an EMBL/GenBank/DDBJ whole genome shotgun (WGS) entry which is preliminary data.</text>
</comment>
<gene>
    <name evidence="1" type="ORF">LCGC14_3063300</name>
</gene>
<sequence length="194" mass="20975">TDTHSDQHCDFNDTFHCDCSITGYHADEPGPCHADGHNDIPHLDNHSDDAHTDVAGEEAFSNIEDANGIPTAYVCYYDINGTAMTGGNNSFLDFYVNDGPTSTNWQLAKTAGPHTVATNLTDQSVSFEAALGADYDIRAIPRYTTNPASGEEAVYTLHGETHGSQPGVQFTRRGTTHAPSRFVLPVGTDLWAEE</sequence>
<protein>
    <submittedName>
        <fullName evidence="1">Uncharacterized protein</fullName>
    </submittedName>
</protein>
<dbReference type="AlphaFoldDB" id="A0A0F8Z8Z8"/>